<dbReference type="AlphaFoldDB" id="A0ABC8TI18"/>
<evidence type="ECO:0000256" key="1">
    <source>
        <dbReference type="SAM" id="MobiDB-lite"/>
    </source>
</evidence>
<reference evidence="2 3" key="1">
    <citation type="submission" date="2024-02" db="EMBL/GenBank/DDBJ databases">
        <authorList>
            <person name="Vignale AGUSTIN F."/>
            <person name="Sosa J E."/>
            <person name="Modenutti C."/>
        </authorList>
    </citation>
    <scope>NUCLEOTIDE SEQUENCE [LARGE SCALE GENOMIC DNA]</scope>
</reference>
<evidence type="ECO:0000313" key="3">
    <source>
        <dbReference type="Proteomes" id="UP001642360"/>
    </source>
</evidence>
<dbReference type="Proteomes" id="UP001642360">
    <property type="component" value="Unassembled WGS sequence"/>
</dbReference>
<gene>
    <name evidence="2" type="ORF">ILEXP_LOCUS38541</name>
</gene>
<sequence>LDLLKVCLSRMTKQAVEKCQQLEFKFEKRKQRSYDMEMKEPVGHELRDKIKSGLESQPEKPKSKMESTMNQIEGGTKVREDA</sequence>
<evidence type="ECO:0000313" key="2">
    <source>
        <dbReference type="EMBL" id="CAK9169099.1"/>
    </source>
</evidence>
<feature type="region of interest" description="Disordered" evidence="1">
    <location>
        <begin position="35"/>
        <end position="82"/>
    </location>
</feature>
<organism evidence="2 3">
    <name type="scientific">Ilex paraguariensis</name>
    <name type="common">yerba mate</name>
    <dbReference type="NCBI Taxonomy" id="185542"/>
    <lineage>
        <taxon>Eukaryota</taxon>
        <taxon>Viridiplantae</taxon>
        <taxon>Streptophyta</taxon>
        <taxon>Embryophyta</taxon>
        <taxon>Tracheophyta</taxon>
        <taxon>Spermatophyta</taxon>
        <taxon>Magnoliopsida</taxon>
        <taxon>eudicotyledons</taxon>
        <taxon>Gunneridae</taxon>
        <taxon>Pentapetalae</taxon>
        <taxon>asterids</taxon>
        <taxon>campanulids</taxon>
        <taxon>Aquifoliales</taxon>
        <taxon>Aquifoliaceae</taxon>
        <taxon>Ilex</taxon>
    </lineage>
</organism>
<comment type="caution">
    <text evidence="2">The sequence shown here is derived from an EMBL/GenBank/DDBJ whole genome shotgun (WGS) entry which is preliminary data.</text>
</comment>
<proteinExistence type="predicted"/>
<name>A0ABC8TI18_9AQUA</name>
<feature type="non-terminal residue" evidence="2">
    <location>
        <position position="1"/>
    </location>
</feature>
<dbReference type="EMBL" id="CAUOFW020005240">
    <property type="protein sequence ID" value="CAK9169099.1"/>
    <property type="molecule type" value="Genomic_DNA"/>
</dbReference>
<protein>
    <submittedName>
        <fullName evidence="2">Uncharacterized protein</fullName>
    </submittedName>
</protein>
<feature type="compositionally biased region" description="Basic and acidic residues" evidence="1">
    <location>
        <begin position="35"/>
        <end position="65"/>
    </location>
</feature>
<keyword evidence="3" id="KW-1185">Reference proteome</keyword>
<accession>A0ABC8TI18</accession>